<keyword evidence="1" id="KW-1133">Transmembrane helix</keyword>
<dbReference type="AlphaFoldDB" id="A0A951IW43"/>
<dbReference type="EMBL" id="RPHB01000001">
    <property type="protein sequence ID" value="MBW3466683.1"/>
    <property type="molecule type" value="Genomic_DNA"/>
</dbReference>
<dbReference type="Pfam" id="PF02592">
    <property type="entry name" value="Vut_1"/>
    <property type="match status" value="1"/>
</dbReference>
<dbReference type="GO" id="GO:0022857">
    <property type="term" value="F:transmembrane transporter activity"/>
    <property type="evidence" value="ECO:0007669"/>
    <property type="project" value="UniProtKB-UniRule"/>
</dbReference>
<accession>A0A951IW43</accession>
<keyword evidence="1" id="KW-0813">Transport</keyword>
<dbReference type="Proteomes" id="UP000727490">
    <property type="component" value="Unassembled WGS sequence"/>
</dbReference>
<keyword evidence="1" id="KW-1003">Cell membrane</keyword>
<feature type="transmembrane region" description="Helical" evidence="1">
    <location>
        <begin position="94"/>
        <end position="113"/>
    </location>
</feature>
<gene>
    <name evidence="2" type="ORF">EGN73_02485</name>
</gene>
<evidence type="ECO:0000313" key="3">
    <source>
        <dbReference type="Proteomes" id="UP000727490"/>
    </source>
</evidence>
<keyword evidence="3" id="KW-1185">Reference proteome</keyword>
<proteinExistence type="inferred from homology"/>
<dbReference type="PANTHER" id="PTHR34300">
    <property type="entry name" value="QUEUOSINE PRECURSOR TRANSPORTER-RELATED"/>
    <property type="match status" value="1"/>
</dbReference>
<dbReference type="HAMAP" id="MF_02088">
    <property type="entry name" value="Q_prec_transport"/>
    <property type="match status" value="1"/>
</dbReference>
<feature type="transmembrane region" description="Helical" evidence="1">
    <location>
        <begin position="148"/>
        <end position="169"/>
    </location>
</feature>
<comment type="function">
    <text evidence="1">Involved in the import of queuosine (Q) precursors, required for Q precursor salvage.</text>
</comment>
<reference evidence="2 3" key="1">
    <citation type="journal article" date="2020" name="Syst. Appl. Microbiol.">
        <title>Arthrospiribacter ruber gen. nov., sp. nov., a novel bacterium isolated from Arthrospira cultures.</title>
        <authorList>
            <person name="Waleron M."/>
            <person name="Misztak A."/>
            <person name="Waleron M.M."/>
            <person name="Furmaniak M."/>
            <person name="Mrozik A."/>
            <person name="Waleron K."/>
        </authorList>
    </citation>
    <scope>NUCLEOTIDE SEQUENCE [LARGE SCALE GENOMIC DNA]</scope>
    <source>
        <strain evidence="2 3">DPMB0001</strain>
    </source>
</reference>
<protein>
    <recommendedName>
        <fullName evidence="1">Probable queuosine precursor transporter</fullName>
        <shortName evidence="1">Q precursor transporter</shortName>
    </recommendedName>
</protein>
<dbReference type="RefSeq" id="WP_219286772.1">
    <property type="nucleotide sequence ID" value="NZ_RPHB01000001.1"/>
</dbReference>
<organism evidence="2 3">
    <name type="scientific">Arthrospiribacter ruber</name>
    <dbReference type="NCBI Taxonomy" id="2487934"/>
    <lineage>
        <taxon>Bacteria</taxon>
        <taxon>Pseudomonadati</taxon>
        <taxon>Bacteroidota</taxon>
        <taxon>Cytophagia</taxon>
        <taxon>Cytophagales</taxon>
        <taxon>Cyclobacteriaceae</taxon>
        <taxon>Arthrospiribacter</taxon>
    </lineage>
</organism>
<name>A0A951IW43_9BACT</name>
<dbReference type="GO" id="GO:0005886">
    <property type="term" value="C:plasma membrane"/>
    <property type="evidence" value="ECO:0007669"/>
    <property type="project" value="UniProtKB-SubCell"/>
</dbReference>
<evidence type="ECO:0000313" key="2">
    <source>
        <dbReference type="EMBL" id="MBW3466683.1"/>
    </source>
</evidence>
<evidence type="ECO:0000256" key="1">
    <source>
        <dbReference type="HAMAP-Rule" id="MF_02088"/>
    </source>
</evidence>
<feature type="transmembrane region" description="Helical" evidence="1">
    <location>
        <begin position="221"/>
        <end position="241"/>
    </location>
</feature>
<comment type="subcellular location">
    <subcellularLocation>
        <location evidence="1">Cell membrane</location>
        <topology evidence="1">Multi-pass membrane protein</topology>
    </subcellularLocation>
</comment>
<keyword evidence="1" id="KW-0472">Membrane</keyword>
<feature type="transmembrane region" description="Helical" evidence="1">
    <location>
        <begin position="60"/>
        <end position="82"/>
    </location>
</feature>
<comment type="caution">
    <text evidence="2">The sequence shown here is derived from an EMBL/GenBank/DDBJ whole genome shotgun (WGS) entry which is preliminary data.</text>
</comment>
<dbReference type="PANTHER" id="PTHR34300:SF2">
    <property type="entry name" value="QUEUOSINE PRECURSOR TRANSPORTER-RELATED"/>
    <property type="match status" value="1"/>
</dbReference>
<feature type="transmembrane region" description="Helical" evidence="1">
    <location>
        <begin position="190"/>
        <end position="209"/>
    </location>
</feature>
<keyword evidence="1" id="KW-0812">Transmembrane</keyword>
<dbReference type="InterPro" id="IPR003744">
    <property type="entry name" value="YhhQ"/>
</dbReference>
<comment type="similarity">
    <text evidence="1">Belongs to the vitamin uptake transporter (VUT/ECF) (TC 2.A.88) family. Q precursor transporter subfamily.</text>
</comment>
<sequence length="268" mass="30068">MEPTLDRREFQSKKTNLFIILSGIFLTNAILAEIIGVKIFSGEKTIGLDPAGWTIFGEYVLDFNLTAGAVIWPIVFVTTDIINEYYGKKGVRKISFVTAFFIAYIFFVIAGVTKLPPAPFWLDVNTPDIEGNDFNIDYAFNVIFRQGLGIIIGSLVAFLLGQLIDVFVFQKLRKITGPKMIWLRATGSTLVSQFIDSFVVLGIAFYIFGNWSWAQVVSVGIINYIYKFGVAILLTPVLYLGHYLIDNYLGKEIAEEMTKEASEDTSFL</sequence>
<feature type="transmembrane region" description="Helical" evidence="1">
    <location>
        <begin position="17"/>
        <end position="40"/>
    </location>
</feature>
<dbReference type="NCBIfam" id="TIGR00697">
    <property type="entry name" value="queuosine precursor transporter"/>
    <property type="match status" value="1"/>
</dbReference>